<dbReference type="Gene3D" id="2.160.10.10">
    <property type="entry name" value="Hexapeptide repeat proteins"/>
    <property type="match status" value="1"/>
</dbReference>
<dbReference type="InterPro" id="IPR001451">
    <property type="entry name" value="Hexapep"/>
</dbReference>
<dbReference type="InterPro" id="IPR011004">
    <property type="entry name" value="Trimer_LpxA-like_sf"/>
</dbReference>
<dbReference type="PROSITE" id="PS00101">
    <property type="entry name" value="HEXAPEP_TRANSFERASES"/>
    <property type="match status" value="1"/>
</dbReference>
<dbReference type="InterPro" id="IPR051159">
    <property type="entry name" value="Hexapeptide_acetyltransf"/>
</dbReference>
<reference evidence="5" key="1">
    <citation type="journal article" date="2019" name="Int. J. Syst. Evol. Microbiol.">
        <title>The Global Catalogue of Microorganisms (GCM) 10K type strain sequencing project: providing services to taxonomists for standard genome sequencing and annotation.</title>
        <authorList>
            <consortium name="The Broad Institute Genomics Platform"/>
            <consortium name="The Broad Institute Genome Sequencing Center for Infectious Disease"/>
            <person name="Wu L."/>
            <person name="Ma J."/>
        </authorList>
    </citation>
    <scope>NUCLEOTIDE SEQUENCE [LARGE SCALE GENOMIC DNA]</scope>
    <source>
        <strain evidence="5">CGMCC 1.15942</strain>
    </source>
</reference>
<accession>A0ABQ1NLV1</accession>
<evidence type="ECO:0000256" key="2">
    <source>
        <dbReference type="ARBA" id="ARBA00022679"/>
    </source>
</evidence>
<dbReference type="PANTHER" id="PTHR23416:SF23">
    <property type="entry name" value="ACETYLTRANSFERASE C18B11.09C-RELATED"/>
    <property type="match status" value="1"/>
</dbReference>
<evidence type="ECO:0000256" key="1">
    <source>
        <dbReference type="ARBA" id="ARBA00007274"/>
    </source>
</evidence>
<dbReference type="PANTHER" id="PTHR23416">
    <property type="entry name" value="SIALIC ACID SYNTHASE-RELATED"/>
    <property type="match status" value="1"/>
</dbReference>
<keyword evidence="3" id="KW-0677">Repeat</keyword>
<evidence type="ECO:0000313" key="4">
    <source>
        <dbReference type="EMBL" id="GGC80171.1"/>
    </source>
</evidence>
<evidence type="ECO:0000313" key="5">
    <source>
        <dbReference type="Proteomes" id="UP000630615"/>
    </source>
</evidence>
<sequence length="191" mass="21144">MERVGLEKRLLGKEVLPASALFKEIHKIKENNERLVMELNTQYRKNSEVLSYLEKITGRPIEASVIVSQPFYTDFGRHIIFGKDIFINKNVTFVDLGGITIEDNVLIGPDSRILTVNHLIDPKKRRGVTVAPVVIKKNAWIGANVSIMPGITIGENAIVAADSTVTKDVPKNAIVVGSPAKIARMIDENDE</sequence>
<dbReference type="InterPro" id="IPR018357">
    <property type="entry name" value="Hexapep_transf_CS"/>
</dbReference>
<keyword evidence="2" id="KW-0808">Transferase</keyword>
<keyword evidence="5" id="KW-1185">Reference proteome</keyword>
<organism evidence="4 5">
    <name type="scientific">Enterococcus wangshanyuanii</name>
    <dbReference type="NCBI Taxonomy" id="2005703"/>
    <lineage>
        <taxon>Bacteria</taxon>
        <taxon>Bacillati</taxon>
        <taxon>Bacillota</taxon>
        <taxon>Bacilli</taxon>
        <taxon>Lactobacillales</taxon>
        <taxon>Enterococcaceae</taxon>
        <taxon>Enterococcus</taxon>
    </lineage>
</organism>
<evidence type="ECO:0000256" key="3">
    <source>
        <dbReference type="ARBA" id="ARBA00022737"/>
    </source>
</evidence>
<protein>
    <submittedName>
        <fullName evidence="4">Acetyltransferase</fullName>
    </submittedName>
</protein>
<comment type="similarity">
    <text evidence="1">Belongs to the transferase hexapeptide repeat family.</text>
</comment>
<proteinExistence type="inferred from homology"/>
<dbReference type="Pfam" id="PF00132">
    <property type="entry name" value="Hexapep"/>
    <property type="match status" value="1"/>
</dbReference>
<dbReference type="EMBL" id="BMKI01000001">
    <property type="protein sequence ID" value="GGC80171.1"/>
    <property type="molecule type" value="Genomic_DNA"/>
</dbReference>
<dbReference type="Proteomes" id="UP000630615">
    <property type="component" value="Unassembled WGS sequence"/>
</dbReference>
<dbReference type="SUPFAM" id="SSF51161">
    <property type="entry name" value="Trimeric LpxA-like enzymes"/>
    <property type="match status" value="1"/>
</dbReference>
<gene>
    <name evidence="4" type="ORF">GCM10011573_07330</name>
</gene>
<dbReference type="RefSeq" id="WP_088268616.1">
    <property type="nucleotide sequence ID" value="NZ_BMKI01000001.1"/>
</dbReference>
<comment type="caution">
    <text evidence="4">The sequence shown here is derived from an EMBL/GenBank/DDBJ whole genome shotgun (WGS) entry which is preliminary data.</text>
</comment>
<name>A0ABQ1NLV1_9ENTE</name>